<feature type="transmembrane region" description="Helical" evidence="6">
    <location>
        <begin position="237"/>
        <end position="256"/>
    </location>
</feature>
<feature type="transmembrane region" description="Helical" evidence="6">
    <location>
        <begin position="482"/>
        <end position="499"/>
    </location>
</feature>
<dbReference type="PANTHER" id="PTHR45649">
    <property type="entry name" value="AMINO-ACID PERMEASE BAT1"/>
    <property type="match status" value="1"/>
</dbReference>
<evidence type="ECO:0000313" key="7">
    <source>
        <dbReference type="EMBL" id="KAF2487160.1"/>
    </source>
</evidence>
<comment type="subcellular location">
    <subcellularLocation>
        <location evidence="1">Membrane</location>
        <topology evidence="1">Multi-pass membrane protein</topology>
    </subcellularLocation>
</comment>
<dbReference type="Proteomes" id="UP000799767">
    <property type="component" value="Unassembled WGS sequence"/>
</dbReference>
<dbReference type="Pfam" id="PF13520">
    <property type="entry name" value="AA_permease_2"/>
    <property type="match status" value="1"/>
</dbReference>
<feature type="transmembrane region" description="Helical" evidence="6">
    <location>
        <begin position="451"/>
        <end position="470"/>
    </location>
</feature>
<keyword evidence="4 6" id="KW-1133">Transmembrane helix</keyword>
<evidence type="ECO:0000313" key="8">
    <source>
        <dbReference type="Proteomes" id="UP000799767"/>
    </source>
</evidence>
<proteinExistence type="predicted"/>
<evidence type="ECO:0000256" key="1">
    <source>
        <dbReference type="ARBA" id="ARBA00004141"/>
    </source>
</evidence>
<gene>
    <name evidence="7" type="ORF">BDY17DRAFT_288440</name>
</gene>
<dbReference type="Gene3D" id="1.20.1740.10">
    <property type="entry name" value="Amino acid/polyamine transporter I"/>
    <property type="match status" value="1"/>
</dbReference>
<dbReference type="RefSeq" id="XP_033593729.1">
    <property type="nucleotide sequence ID" value="XM_033732193.1"/>
</dbReference>
<dbReference type="InterPro" id="IPR002293">
    <property type="entry name" value="AA/rel_permease1"/>
</dbReference>
<dbReference type="PIRSF" id="PIRSF006060">
    <property type="entry name" value="AA_transporter"/>
    <property type="match status" value="1"/>
</dbReference>
<sequence>MSKEFGAVQVELTEVNGGSDKVGTVTDQLDMDRVGKTPVLRRNFRLVSILGFTAVLMCTWEAILFTASYILPNGGLAGMVWMYVVTLTGFGLAILSMAEMASMAPTSGGQYHWVSEFSPRSYQKFLSYITGWLCVLGWQVNICSGSYLVGTQLQGIILLNNPNYVAEAWHVTLMIIAVASVCIIFNTFFARKLPLIEGLILIIHVFGFFAILIPLWALAPLQPAKAVFTEFVNEYDWPTQGVGLLVGIVGPMYSLLGPDSAVHMAEEIRDASRVLPLGMMWTLVVNGLTGLIMVITFAFVIPNLTIAASPKYVYSYIDTFYAATGSRVGASIMTALITLLCLCSTMSAVATASRQMFAFARDKGLPFSDFLCQIRPGWDIPLNALLVSFVITSLLSLINLGSLVALNAILSLTVGAILSSYLISISCVALRKIRRDRPLPPTRWSLGRAGLPINIGAVLFLIVVYVFTFFPLGNNPTVATMNWSSAMYGGTVIVAIVYYHMYGKHVYDGPVVLCKQDF</sequence>
<keyword evidence="3 6" id="KW-0812">Transmembrane</keyword>
<keyword evidence="5 6" id="KW-0472">Membrane</keyword>
<feature type="transmembrane region" description="Helical" evidence="6">
    <location>
        <begin position="168"/>
        <end position="189"/>
    </location>
</feature>
<feature type="transmembrane region" description="Helical" evidence="6">
    <location>
        <begin position="277"/>
        <end position="301"/>
    </location>
</feature>
<accession>A0A6A6Q431</accession>
<dbReference type="OrthoDB" id="3257095at2759"/>
<feature type="transmembrane region" description="Helical" evidence="6">
    <location>
        <begin position="404"/>
        <end position="430"/>
    </location>
</feature>
<feature type="transmembrane region" description="Helical" evidence="6">
    <location>
        <begin position="46"/>
        <end position="70"/>
    </location>
</feature>
<protein>
    <submittedName>
        <fullName evidence="7">Choline transport protein</fullName>
    </submittedName>
</protein>
<dbReference type="GO" id="GO:0016020">
    <property type="term" value="C:membrane"/>
    <property type="evidence" value="ECO:0007669"/>
    <property type="project" value="UniProtKB-SubCell"/>
</dbReference>
<keyword evidence="2" id="KW-0813">Transport</keyword>
<name>A0A6A6Q431_9PEZI</name>
<feature type="transmembrane region" description="Helical" evidence="6">
    <location>
        <begin position="76"/>
        <end position="95"/>
    </location>
</feature>
<feature type="transmembrane region" description="Helical" evidence="6">
    <location>
        <begin position="125"/>
        <end position="148"/>
    </location>
</feature>
<feature type="transmembrane region" description="Helical" evidence="6">
    <location>
        <begin position="380"/>
        <end position="398"/>
    </location>
</feature>
<keyword evidence="8" id="KW-1185">Reference proteome</keyword>
<feature type="transmembrane region" description="Helical" evidence="6">
    <location>
        <begin position="328"/>
        <end position="352"/>
    </location>
</feature>
<organism evidence="7 8">
    <name type="scientific">Neohortaea acidophila</name>
    <dbReference type="NCBI Taxonomy" id="245834"/>
    <lineage>
        <taxon>Eukaryota</taxon>
        <taxon>Fungi</taxon>
        <taxon>Dikarya</taxon>
        <taxon>Ascomycota</taxon>
        <taxon>Pezizomycotina</taxon>
        <taxon>Dothideomycetes</taxon>
        <taxon>Dothideomycetidae</taxon>
        <taxon>Mycosphaerellales</taxon>
        <taxon>Teratosphaeriaceae</taxon>
        <taxon>Neohortaea</taxon>
    </lineage>
</organism>
<evidence type="ECO:0000256" key="6">
    <source>
        <dbReference type="SAM" id="Phobius"/>
    </source>
</evidence>
<feature type="transmembrane region" description="Helical" evidence="6">
    <location>
        <begin position="196"/>
        <end position="217"/>
    </location>
</feature>
<dbReference type="AlphaFoldDB" id="A0A6A6Q431"/>
<dbReference type="GO" id="GO:0022857">
    <property type="term" value="F:transmembrane transporter activity"/>
    <property type="evidence" value="ECO:0007669"/>
    <property type="project" value="InterPro"/>
</dbReference>
<evidence type="ECO:0000256" key="5">
    <source>
        <dbReference type="ARBA" id="ARBA00023136"/>
    </source>
</evidence>
<evidence type="ECO:0000256" key="4">
    <source>
        <dbReference type="ARBA" id="ARBA00022989"/>
    </source>
</evidence>
<evidence type="ECO:0000256" key="2">
    <source>
        <dbReference type="ARBA" id="ARBA00022448"/>
    </source>
</evidence>
<dbReference type="EMBL" id="MU001631">
    <property type="protein sequence ID" value="KAF2487160.1"/>
    <property type="molecule type" value="Genomic_DNA"/>
</dbReference>
<dbReference type="GeneID" id="54473195"/>
<reference evidence="7" key="1">
    <citation type="journal article" date="2020" name="Stud. Mycol.">
        <title>101 Dothideomycetes genomes: a test case for predicting lifestyles and emergence of pathogens.</title>
        <authorList>
            <person name="Haridas S."/>
            <person name="Albert R."/>
            <person name="Binder M."/>
            <person name="Bloem J."/>
            <person name="Labutti K."/>
            <person name="Salamov A."/>
            <person name="Andreopoulos B."/>
            <person name="Baker S."/>
            <person name="Barry K."/>
            <person name="Bills G."/>
            <person name="Bluhm B."/>
            <person name="Cannon C."/>
            <person name="Castanera R."/>
            <person name="Culley D."/>
            <person name="Daum C."/>
            <person name="Ezra D."/>
            <person name="Gonzalez J."/>
            <person name="Henrissat B."/>
            <person name="Kuo A."/>
            <person name="Liang C."/>
            <person name="Lipzen A."/>
            <person name="Lutzoni F."/>
            <person name="Magnuson J."/>
            <person name="Mondo S."/>
            <person name="Nolan M."/>
            <person name="Ohm R."/>
            <person name="Pangilinan J."/>
            <person name="Park H.-J."/>
            <person name="Ramirez L."/>
            <person name="Alfaro M."/>
            <person name="Sun H."/>
            <person name="Tritt A."/>
            <person name="Yoshinaga Y."/>
            <person name="Zwiers L.-H."/>
            <person name="Turgeon B."/>
            <person name="Goodwin S."/>
            <person name="Spatafora J."/>
            <person name="Crous P."/>
            <person name="Grigoriev I."/>
        </authorList>
    </citation>
    <scope>NUCLEOTIDE SEQUENCE</scope>
    <source>
        <strain evidence="7">CBS 113389</strain>
    </source>
</reference>
<dbReference type="PANTHER" id="PTHR45649:SF2">
    <property type="entry name" value="ACID PERMEASE, PUTATIVE-RELATED"/>
    <property type="match status" value="1"/>
</dbReference>
<evidence type="ECO:0000256" key="3">
    <source>
        <dbReference type="ARBA" id="ARBA00022692"/>
    </source>
</evidence>